<dbReference type="EMBL" id="LAQJ01000116">
    <property type="protein sequence ID" value="KKO20336.1"/>
    <property type="molecule type" value="Genomic_DNA"/>
</dbReference>
<dbReference type="PROSITE" id="PS50045">
    <property type="entry name" value="SIGMA54_INTERACT_4"/>
    <property type="match status" value="1"/>
</dbReference>
<reference evidence="6 7" key="1">
    <citation type="journal article" date="2013" name="BMC Microbiol.">
        <title>Identification of the type II cytochrome c maturation pathway in anammox bacteria by comparative genomics.</title>
        <authorList>
            <person name="Ferousi C."/>
            <person name="Speth D.R."/>
            <person name="Reimann J."/>
            <person name="Op den Camp H.J."/>
            <person name="Allen J.W."/>
            <person name="Keltjens J.T."/>
            <person name="Jetten M.S."/>
        </authorList>
    </citation>
    <scope>NUCLEOTIDE SEQUENCE [LARGE SCALE GENOMIC DNA]</scope>
    <source>
        <strain evidence="6">RU1</strain>
    </source>
</reference>
<dbReference type="InterPro" id="IPR002078">
    <property type="entry name" value="Sigma_54_int"/>
</dbReference>
<feature type="domain" description="Sigma-54 factor interaction" evidence="4">
    <location>
        <begin position="144"/>
        <end position="373"/>
    </location>
</feature>
<dbReference type="PROSITE" id="PS00676">
    <property type="entry name" value="SIGMA54_INTERACT_2"/>
    <property type="match status" value="1"/>
</dbReference>
<dbReference type="Pfam" id="PF00158">
    <property type="entry name" value="Sigma54_activat"/>
    <property type="match status" value="1"/>
</dbReference>
<dbReference type="InterPro" id="IPR025943">
    <property type="entry name" value="Sigma_54_int_dom_ATP-bd_2"/>
</dbReference>
<dbReference type="PANTHER" id="PTHR32071:SF116">
    <property type="entry name" value="TRANSCRIPTIONAL REGULATORY PROTEIN GLRR"/>
    <property type="match status" value="1"/>
</dbReference>
<dbReference type="InterPro" id="IPR027417">
    <property type="entry name" value="P-loop_NTPase"/>
</dbReference>
<dbReference type="GO" id="GO:0005524">
    <property type="term" value="F:ATP binding"/>
    <property type="evidence" value="ECO:0007669"/>
    <property type="project" value="UniProtKB-KW"/>
</dbReference>
<keyword evidence="1" id="KW-0547">Nucleotide-binding</keyword>
<dbReference type="SMART" id="SM00448">
    <property type="entry name" value="REC"/>
    <property type="match status" value="1"/>
</dbReference>
<evidence type="ECO:0000313" key="6">
    <source>
        <dbReference type="EMBL" id="KKO20336.1"/>
    </source>
</evidence>
<dbReference type="GO" id="GO:0006355">
    <property type="term" value="P:regulation of DNA-templated transcription"/>
    <property type="evidence" value="ECO:0007669"/>
    <property type="project" value="InterPro"/>
</dbReference>
<feature type="modified residue" description="4-aspartylphosphate" evidence="3">
    <location>
        <position position="54"/>
    </location>
</feature>
<evidence type="ECO:0000256" key="2">
    <source>
        <dbReference type="ARBA" id="ARBA00022840"/>
    </source>
</evidence>
<dbReference type="InterPro" id="IPR011006">
    <property type="entry name" value="CheY-like_superfamily"/>
</dbReference>
<sequence length="470" mass="53198">MAGEKILVIDDDTNILEVIRMRLKSWGYYVTVATDGREAKAALSTTSFHLAIVDLRLSEEDGIELMEEIIRFHPDLPIIILTAHGSIESAVEAMRKGAYSYITKPFNNEDLSFHIENALEKQYVAREVHHLRSQLGEKNGFQQIIGKEKQMERVLEQVSRIAKTECNVSLYGECGTGKEFIARVIHFNSNRSQGPFIIANLRAIPTESQEEELFGCVRGIRANAQGSKEGLISQADNGTIFLDEIGNTSPSFQIKLLRALQEGVIKPVGSAKTIKVDVRFIFASAIDLEKAVNNGTFQRDLFYKIHVAPVCLPPLRERKDDIPLLAAYFLKRFCDVLKKDIIGFTPAAIQRMVIYDWPGNVSELERKVEHAVIIANKNVIATEDLFAGTNAIKNTFNSYKDAKERFEREYLENLLKVSKGNVSTAAKMANRYRADIYKLIKKYHMDPEYYKDPLVPPRDVSNFRRYGRGA</sequence>
<dbReference type="CDD" id="cd00009">
    <property type="entry name" value="AAA"/>
    <property type="match status" value="1"/>
</dbReference>
<gene>
    <name evidence="6" type="ORF">BROFUL_00968</name>
</gene>
<evidence type="ECO:0000256" key="3">
    <source>
        <dbReference type="PROSITE-ProRule" id="PRU00169"/>
    </source>
</evidence>
<evidence type="ECO:0000259" key="4">
    <source>
        <dbReference type="PROSITE" id="PS50045"/>
    </source>
</evidence>
<dbReference type="InterPro" id="IPR058031">
    <property type="entry name" value="AAA_lid_NorR"/>
</dbReference>
<keyword evidence="2" id="KW-0067">ATP-binding</keyword>
<dbReference type="PROSITE" id="PS50110">
    <property type="entry name" value="RESPONSE_REGULATORY"/>
    <property type="match status" value="1"/>
</dbReference>
<dbReference type="Gene3D" id="1.10.10.60">
    <property type="entry name" value="Homeodomain-like"/>
    <property type="match status" value="1"/>
</dbReference>
<dbReference type="SUPFAM" id="SSF52540">
    <property type="entry name" value="P-loop containing nucleoside triphosphate hydrolases"/>
    <property type="match status" value="1"/>
</dbReference>
<evidence type="ECO:0000259" key="5">
    <source>
        <dbReference type="PROSITE" id="PS50110"/>
    </source>
</evidence>
<evidence type="ECO:0000256" key="1">
    <source>
        <dbReference type="ARBA" id="ARBA00022741"/>
    </source>
</evidence>
<protein>
    <submittedName>
        <fullName evidence="6">Two-component response regulator</fullName>
    </submittedName>
</protein>
<dbReference type="Gene3D" id="3.40.50.2300">
    <property type="match status" value="1"/>
</dbReference>
<proteinExistence type="predicted"/>
<dbReference type="Pfam" id="PF25601">
    <property type="entry name" value="AAA_lid_14"/>
    <property type="match status" value="1"/>
</dbReference>
<dbReference type="AlphaFoldDB" id="A0A0M2UZD4"/>
<dbReference type="FunFam" id="3.40.50.300:FF:000006">
    <property type="entry name" value="DNA-binding transcriptional regulator NtrC"/>
    <property type="match status" value="1"/>
</dbReference>
<dbReference type="GO" id="GO:0000160">
    <property type="term" value="P:phosphorelay signal transduction system"/>
    <property type="evidence" value="ECO:0007669"/>
    <property type="project" value="InterPro"/>
</dbReference>
<name>A0A0M2UZD4_9BACT</name>
<dbReference type="Gene3D" id="1.10.8.60">
    <property type="match status" value="1"/>
</dbReference>
<dbReference type="InterPro" id="IPR009057">
    <property type="entry name" value="Homeodomain-like_sf"/>
</dbReference>
<keyword evidence="7" id="KW-1185">Reference proteome</keyword>
<dbReference type="Gene3D" id="3.40.50.300">
    <property type="entry name" value="P-loop containing nucleotide triphosphate hydrolases"/>
    <property type="match status" value="1"/>
</dbReference>
<dbReference type="Pfam" id="PF00072">
    <property type="entry name" value="Response_reg"/>
    <property type="match status" value="1"/>
</dbReference>
<dbReference type="PANTHER" id="PTHR32071">
    <property type="entry name" value="TRANSCRIPTIONAL REGULATORY PROTEIN"/>
    <property type="match status" value="1"/>
</dbReference>
<feature type="domain" description="Response regulatory" evidence="5">
    <location>
        <begin position="5"/>
        <end position="119"/>
    </location>
</feature>
<dbReference type="InterPro" id="IPR001789">
    <property type="entry name" value="Sig_transdc_resp-reg_receiver"/>
</dbReference>
<keyword evidence="3" id="KW-0597">Phosphoprotein</keyword>
<organism evidence="6 7">
    <name type="scientific">Candidatus Brocadia fulgida</name>
    <dbReference type="NCBI Taxonomy" id="380242"/>
    <lineage>
        <taxon>Bacteria</taxon>
        <taxon>Pseudomonadati</taxon>
        <taxon>Planctomycetota</taxon>
        <taxon>Candidatus Brocadiia</taxon>
        <taxon>Candidatus Brocadiales</taxon>
        <taxon>Candidatus Brocadiaceae</taxon>
        <taxon>Candidatus Brocadia</taxon>
    </lineage>
</organism>
<evidence type="ECO:0000313" key="7">
    <source>
        <dbReference type="Proteomes" id="UP000034954"/>
    </source>
</evidence>
<dbReference type="SUPFAM" id="SSF46689">
    <property type="entry name" value="Homeodomain-like"/>
    <property type="match status" value="1"/>
</dbReference>
<dbReference type="Proteomes" id="UP000034954">
    <property type="component" value="Unassembled WGS sequence"/>
</dbReference>
<comment type="caution">
    <text evidence="6">The sequence shown here is derived from an EMBL/GenBank/DDBJ whole genome shotgun (WGS) entry which is preliminary data.</text>
</comment>
<dbReference type="SUPFAM" id="SSF52172">
    <property type="entry name" value="CheY-like"/>
    <property type="match status" value="1"/>
</dbReference>
<accession>A0A0M2UZD4</accession>